<evidence type="ECO:0000313" key="1">
    <source>
        <dbReference type="EMBL" id="KAG5451667.1"/>
    </source>
</evidence>
<dbReference type="InParanoid" id="A0A419Q9B0"/>
<reference evidence="1 2" key="2">
    <citation type="journal article" date="2021" name="Genomics">
        <title>High-quality reference genome for Clonorchis sinensis.</title>
        <authorList>
            <person name="Young N.D."/>
            <person name="Stroehlein A.J."/>
            <person name="Kinkar L."/>
            <person name="Wang T."/>
            <person name="Sohn W.M."/>
            <person name="Chang B.C.H."/>
            <person name="Kaur P."/>
            <person name="Weisz D."/>
            <person name="Dudchenko O."/>
            <person name="Aiden E.L."/>
            <person name="Korhonen P.K."/>
            <person name="Gasser R.B."/>
        </authorList>
    </citation>
    <scope>NUCLEOTIDE SEQUENCE [LARGE SCALE GENOMIC DNA]</scope>
    <source>
        <strain evidence="1">Cs-k2</strain>
    </source>
</reference>
<sequence>MSGLSFLPSKYVPNFYLRNTLLIRLLKILRQPTTGFALLGAHQGIARVPTLKRKNDYDPQPKPLAQKPNRKTAVFGRKCKFIAVWLEMQVHYRVYRARRHTCFNRQPGGPADCVRRTSNY</sequence>
<evidence type="ECO:0000313" key="2">
    <source>
        <dbReference type="Proteomes" id="UP000286415"/>
    </source>
</evidence>
<gene>
    <name evidence="1" type="ORF">CSKR_109151</name>
</gene>
<proteinExistence type="predicted"/>
<dbReference type="OrthoDB" id="10493922at2759"/>
<dbReference type="Proteomes" id="UP000286415">
    <property type="component" value="Unassembled WGS sequence"/>
</dbReference>
<comment type="caution">
    <text evidence="1">The sequence shown here is derived from an EMBL/GenBank/DDBJ whole genome shotgun (WGS) entry which is preliminary data.</text>
</comment>
<name>A0A419Q9B0_CLOSI</name>
<organism evidence="1 2">
    <name type="scientific">Clonorchis sinensis</name>
    <name type="common">Chinese liver fluke</name>
    <dbReference type="NCBI Taxonomy" id="79923"/>
    <lineage>
        <taxon>Eukaryota</taxon>
        <taxon>Metazoa</taxon>
        <taxon>Spiralia</taxon>
        <taxon>Lophotrochozoa</taxon>
        <taxon>Platyhelminthes</taxon>
        <taxon>Trematoda</taxon>
        <taxon>Digenea</taxon>
        <taxon>Opisthorchiida</taxon>
        <taxon>Opisthorchiata</taxon>
        <taxon>Opisthorchiidae</taxon>
        <taxon>Clonorchis</taxon>
    </lineage>
</organism>
<keyword evidence="2" id="KW-1185">Reference proteome</keyword>
<accession>A0A419Q9B0</accession>
<dbReference type="AlphaFoldDB" id="A0A419Q9B0"/>
<protein>
    <submittedName>
        <fullName evidence="1">Uncharacterized protein</fullName>
    </submittedName>
</protein>
<dbReference type="EMBL" id="NIRI02000042">
    <property type="protein sequence ID" value="KAG5451667.1"/>
    <property type="molecule type" value="Genomic_DNA"/>
</dbReference>
<reference evidence="1 2" key="1">
    <citation type="journal article" date="2018" name="Biotechnol. Adv.">
        <title>Improved genomic resources and new bioinformatic workflow for the carcinogenic parasite Clonorchis sinensis: Biotechnological implications.</title>
        <authorList>
            <person name="Wang D."/>
            <person name="Korhonen P.K."/>
            <person name="Gasser R.B."/>
            <person name="Young N.D."/>
        </authorList>
    </citation>
    <scope>NUCLEOTIDE SEQUENCE [LARGE SCALE GENOMIC DNA]</scope>
    <source>
        <strain evidence="1">Cs-k2</strain>
    </source>
</reference>